<dbReference type="EMBL" id="CP120682">
    <property type="protein sequence ID" value="WKN34369.1"/>
    <property type="molecule type" value="Genomic_DNA"/>
</dbReference>
<name>A0AA49GIP2_9BACT</name>
<accession>A0AA49GIP2</accession>
<proteinExistence type="predicted"/>
<evidence type="ECO:0000313" key="1">
    <source>
        <dbReference type="EMBL" id="WKN34369.1"/>
    </source>
</evidence>
<gene>
    <name evidence="1" type="ORF">K4G66_18495</name>
</gene>
<organism evidence="1">
    <name type="scientific">Roseihalotalea indica</name>
    <dbReference type="NCBI Taxonomy" id="2867963"/>
    <lineage>
        <taxon>Bacteria</taxon>
        <taxon>Pseudomonadati</taxon>
        <taxon>Bacteroidota</taxon>
        <taxon>Cytophagia</taxon>
        <taxon>Cytophagales</taxon>
        <taxon>Catalimonadaceae</taxon>
        <taxon>Roseihalotalea</taxon>
    </lineage>
</organism>
<dbReference type="AlphaFoldDB" id="A0AA49GIP2"/>
<reference evidence="1" key="2">
    <citation type="journal article" date="2024" name="Antonie Van Leeuwenhoek">
        <title>Roseihalotalea indica gen. nov., sp. nov., a halophilic Bacteroidetes from mesopelagic Southwest Indian Ocean with higher carbohydrate metabolic potential.</title>
        <authorList>
            <person name="Chen B."/>
            <person name="Zhang M."/>
            <person name="Lin D."/>
            <person name="Ye J."/>
            <person name="Tang K."/>
        </authorList>
    </citation>
    <scope>NUCLEOTIDE SEQUENCE</scope>
    <source>
        <strain evidence="1">TK19036</strain>
    </source>
</reference>
<protein>
    <submittedName>
        <fullName evidence="1">Uncharacterized protein</fullName>
    </submittedName>
</protein>
<reference evidence="1" key="1">
    <citation type="journal article" date="2023" name="Comput. Struct. Biotechnol. J.">
        <title>Discovery of a novel marine Bacteroidetes with a rich repertoire of carbohydrate-active enzymes.</title>
        <authorList>
            <person name="Chen B."/>
            <person name="Liu G."/>
            <person name="Chen Q."/>
            <person name="Wang H."/>
            <person name="Liu L."/>
            <person name="Tang K."/>
        </authorList>
    </citation>
    <scope>NUCLEOTIDE SEQUENCE</scope>
    <source>
        <strain evidence="1">TK19036</strain>
    </source>
</reference>
<sequence>MRKTQNNHTRRYRKISVFLFFVAVTFLFWSLLSMASSDAQPSTEPLPVSRLETSTLQSAALEASTVSAISNQGDKMVSLFYAHFFIDMRIEGGVKNMQSRKNMVKRALVYFLSRMEPSMVSGDFDRMLVHEIYPMLLEKILEDTAVVDQIFARSLLVEYQLQNIAPQDVYSNFRVPSRKEVYDALQIMIEEGYRKGSMLRTVKAYKAKHDILYKD</sequence>